<name>A0A0V1ATR3_TRISP</name>
<dbReference type="EMBL" id="JYDH01000222">
    <property type="protein sequence ID" value="KRY28042.1"/>
    <property type="molecule type" value="Genomic_DNA"/>
</dbReference>
<gene>
    <name evidence="3" type="ORF">T01_4083</name>
    <name evidence="2" type="ORF">T01_9945</name>
</gene>
<dbReference type="InParanoid" id="A0A0V1ATR3"/>
<evidence type="ECO:0000313" key="4">
    <source>
        <dbReference type="Proteomes" id="UP000054776"/>
    </source>
</evidence>
<evidence type="ECO:0000313" key="2">
    <source>
        <dbReference type="EMBL" id="KRY26926.1"/>
    </source>
</evidence>
<evidence type="ECO:0000256" key="1">
    <source>
        <dbReference type="SAM" id="MobiDB-lite"/>
    </source>
</evidence>
<organism evidence="3 4">
    <name type="scientific">Trichinella spiralis</name>
    <name type="common">Trichina worm</name>
    <dbReference type="NCBI Taxonomy" id="6334"/>
    <lineage>
        <taxon>Eukaryota</taxon>
        <taxon>Metazoa</taxon>
        <taxon>Ecdysozoa</taxon>
        <taxon>Nematoda</taxon>
        <taxon>Enoplea</taxon>
        <taxon>Dorylaimia</taxon>
        <taxon>Trichinellida</taxon>
        <taxon>Trichinellidae</taxon>
        <taxon>Trichinella</taxon>
    </lineage>
</organism>
<dbReference type="EMBL" id="JYDH01000310">
    <property type="protein sequence ID" value="KRY26926.1"/>
    <property type="molecule type" value="Genomic_DNA"/>
</dbReference>
<dbReference type="AlphaFoldDB" id="A0A0V1ATR3"/>
<keyword evidence="4" id="KW-1185">Reference proteome</keyword>
<sequence>MAHQQLLVPPTSAKMPAPRSAGRFSRGGWKRGQFSPNKEVRRGKWSTVLWVFAQECERPHLPQCVLDRPNKPLPVSAAPRSSFSGVFPLNAPAGQLVLKLFNALADEKRADERICLLECSEVIRLDHFRGASPGHKAAERGEKTRGRHVGNDLNVHCASYHAGEETDVDLPHAVIFIPHM</sequence>
<dbReference type="OrthoDB" id="5926243at2759"/>
<proteinExistence type="predicted"/>
<comment type="caution">
    <text evidence="3">The sequence shown here is derived from an EMBL/GenBank/DDBJ whole genome shotgun (WGS) entry which is preliminary data.</text>
</comment>
<reference evidence="3 4" key="1">
    <citation type="submission" date="2015-01" db="EMBL/GenBank/DDBJ databases">
        <title>Evolution of Trichinella species and genotypes.</title>
        <authorList>
            <person name="Korhonen P.K."/>
            <person name="Edoardo P."/>
            <person name="Giuseppe L.R."/>
            <person name="Gasser R.B."/>
        </authorList>
    </citation>
    <scope>NUCLEOTIDE SEQUENCE [LARGE SCALE GENOMIC DNA]</scope>
    <source>
        <strain evidence="3">ISS3</strain>
    </source>
</reference>
<dbReference type="Proteomes" id="UP000054776">
    <property type="component" value="Unassembled WGS sequence"/>
</dbReference>
<protein>
    <submittedName>
        <fullName evidence="3">Uncharacterized protein</fullName>
    </submittedName>
</protein>
<feature type="region of interest" description="Disordered" evidence="1">
    <location>
        <begin position="1"/>
        <end position="35"/>
    </location>
</feature>
<accession>A0A0V1ATR3</accession>
<evidence type="ECO:0000313" key="3">
    <source>
        <dbReference type="EMBL" id="KRY28042.1"/>
    </source>
</evidence>